<dbReference type="Proteomes" id="UP000092665">
    <property type="component" value="Unassembled WGS sequence"/>
</dbReference>
<protein>
    <submittedName>
        <fullName evidence="2">Uncharacterized protein</fullName>
    </submittedName>
</protein>
<keyword evidence="1" id="KW-1133">Transmembrane helix</keyword>
<sequence length="77" mass="9322">MNSQKWYRLLDVFVIINVNSEERSFKLEMWLSVNGNVSGKCYKLKIITLIIFFMVIIWMLIELTQEILTINFLHLYY</sequence>
<keyword evidence="1" id="KW-0812">Transmembrane</keyword>
<feature type="transmembrane region" description="Helical" evidence="1">
    <location>
        <begin position="44"/>
        <end position="61"/>
    </location>
</feature>
<reference evidence="3" key="1">
    <citation type="submission" date="2015-11" db="EMBL/GenBank/DDBJ databases">
        <authorList>
            <person name="Tobias N.J."/>
            <person name="Mishra B."/>
            <person name="Gupta D.K."/>
            <person name="Thines M."/>
            <person name="Stinear T.P."/>
            <person name="Bode H.B."/>
        </authorList>
    </citation>
    <scope>NUCLEOTIDE SEQUENCE [LARGE SCALE GENOMIC DNA]</scope>
    <source>
        <strain evidence="3">PB45.5</strain>
    </source>
</reference>
<keyword evidence="3" id="KW-1185">Reference proteome</keyword>
<evidence type="ECO:0000313" key="2">
    <source>
        <dbReference type="EMBL" id="OCA54867.1"/>
    </source>
</evidence>
<accession>A0A1B8YID8</accession>
<proteinExistence type="predicted"/>
<gene>
    <name evidence="2" type="ORF">Phpb_02215</name>
</gene>
<organism evidence="2 3">
    <name type="scientific">Photorhabdus namnaonensis</name>
    <dbReference type="NCBI Taxonomy" id="1851568"/>
    <lineage>
        <taxon>Bacteria</taxon>
        <taxon>Pseudomonadati</taxon>
        <taxon>Pseudomonadota</taxon>
        <taxon>Gammaproteobacteria</taxon>
        <taxon>Enterobacterales</taxon>
        <taxon>Morganellaceae</taxon>
        <taxon>Photorhabdus</taxon>
    </lineage>
</organism>
<keyword evidence="1" id="KW-0472">Membrane</keyword>
<evidence type="ECO:0000256" key="1">
    <source>
        <dbReference type="SAM" id="Phobius"/>
    </source>
</evidence>
<name>A0A1B8YID8_9GAMM</name>
<dbReference type="EMBL" id="LOIC01000061">
    <property type="protein sequence ID" value="OCA54867.1"/>
    <property type="molecule type" value="Genomic_DNA"/>
</dbReference>
<comment type="caution">
    <text evidence="2">The sequence shown here is derived from an EMBL/GenBank/DDBJ whole genome shotgun (WGS) entry which is preliminary data.</text>
</comment>
<dbReference type="AlphaFoldDB" id="A0A1B8YID8"/>
<evidence type="ECO:0000313" key="3">
    <source>
        <dbReference type="Proteomes" id="UP000092665"/>
    </source>
</evidence>